<organism evidence="2 3">
    <name type="scientific">Candidatus Liptonbacteria bacterium GWC1_60_9</name>
    <dbReference type="NCBI Taxonomy" id="1798645"/>
    <lineage>
        <taxon>Bacteria</taxon>
        <taxon>Candidatus Liptoniibacteriota</taxon>
    </lineage>
</organism>
<gene>
    <name evidence="2" type="ORF">A2128_00765</name>
</gene>
<comment type="caution">
    <text evidence="2">The sequence shown here is derived from an EMBL/GenBank/DDBJ whole genome shotgun (WGS) entry which is preliminary data.</text>
</comment>
<dbReference type="AlphaFoldDB" id="A0A1G2C8Y2"/>
<dbReference type="EMBL" id="MHKV01000003">
    <property type="protein sequence ID" value="OGY97666.1"/>
    <property type="molecule type" value="Genomic_DNA"/>
</dbReference>
<accession>A0A1G2C8Y2</accession>
<dbReference type="InterPro" id="IPR003776">
    <property type="entry name" value="YcaO-like_dom"/>
</dbReference>
<dbReference type="Proteomes" id="UP000176349">
    <property type="component" value="Unassembled WGS sequence"/>
</dbReference>
<proteinExistence type="predicted"/>
<sequence>MRSARAVQRAFHMGKFATAILNFSLRLPGTLGDRLREDWMREYFQEFARQPAHGADAVSPEARAVLSFLRNEAGVAFEREWGRAHGLPVFYFGIGQRWVRGVKGQMHIMGSGAERSLGHAMFTAAIEFVERFVLSVRSAGRSGDPFDFRAALARSAMFRPAGMVPVAAPFRHEAERVDWWVPGRSLFSGEEVLLPAQKVLWDPDLTERSGEPRICEQNTSGAAAGRTASDAKVFGICELVERDALLFHWLKKISPPRILPESVRDPEIDFLVEEARSRGLEPHLLDITTDIPVPAYMAVFVKKEPPTTFRGFSANLDPRSAMKRALYEAWGSYVFNTLLPNDLDDPILARYRVWLQPSSFRHFEFLLKGPIVNFARSVATGEKRGELEILLELFRARGPAYELYWHESRHPILERLGLHVGKAVSAGLIPLYFFEENAKFALSHPRLRGVKLNTYPHPFG</sequence>
<dbReference type="Gene3D" id="3.30.1330.230">
    <property type="match status" value="1"/>
</dbReference>
<dbReference type="PROSITE" id="PS51664">
    <property type="entry name" value="YCAO"/>
    <property type="match status" value="1"/>
</dbReference>
<dbReference type="PANTHER" id="PTHR37809:SF1">
    <property type="entry name" value="RIBOSOMAL PROTEIN S12 METHYLTHIOTRANSFERASE ACCESSORY FACTOR YCAO"/>
    <property type="match status" value="1"/>
</dbReference>
<protein>
    <recommendedName>
        <fullName evidence="1">YcaO domain-containing protein</fullName>
    </recommendedName>
</protein>
<evidence type="ECO:0000313" key="2">
    <source>
        <dbReference type="EMBL" id="OGY97666.1"/>
    </source>
</evidence>
<dbReference type="PANTHER" id="PTHR37809">
    <property type="entry name" value="RIBOSOMAL PROTEIN S12 METHYLTHIOTRANSFERASE ACCESSORY FACTOR YCAO"/>
    <property type="match status" value="1"/>
</dbReference>
<reference evidence="2 3" key="1">
    <citation type="journal article" date="2016" name="Nat. Commun.">
        <title>Thousands of microbial genomes shed light on interconnected biogeochemical processes in an aquifer system.</title>
        <authorList>
            <person name="Anantharaman K."/>
            <person name="Brown C.T."/>
            <person name="Hug L.A."/>
            <person name="Sharon I."/>
            <person name="Castelle C.J."/>
            <person name="Probst A.J."/>
            <person name="Thomas B.C."/>
            <person name="Singh A."/>
            <person name="Wilkins M.J."/>
            <person name="Karaoz U."/>
            <person name="Brodie E.L."/>
            <person name="Williams K.H."/>
            <person name="Hubbard S.S."/>
            <person name="Banfield J.F."/>
        </authorList>
    </citation>
    <scope>NUCLEOTIDE SEQUENCE [LARGE SCALE GENOMIC DNA]</scope>
</reference>
<evidence type="ECO:0000313" key="3">
    <source>
        <dbReference type="Proteomes" id="UP000176349"/>
    </source>
</evidence>
<evidence type="ECO:0000259" key="1">
    <source>
        <dbReference type="PROSITE" id="PS51664"/>
    </source>
</evidence>
<name>A0A1G2C8Y2_9BACT</name>
<feature type="domain" description="YcaO" evidence="1">
    <location>
        <begin position="110"/>
        <end position="460"/>
    </location>
</feature>
<dbReference type="Pfam" id="PF02624">
    <property type="entry name" value="YcaO"/>
    <property type="match status" value="1"/>
</dbReference>